<name>B9XGY0_PEDPL</name>
<evidence type="ECO:0000313" key="2">
    <source>
        <dbReference type="Proteomes" id="UP000003688"/>
    </source>
</evidence>
<evidence type="ECO:0000313" key="1">
    <source>
        <dbReference type="EMBL" id="EEF60901.1"/>
    </source>
</evidence>
<dbReference type="RefSeq" id="WP_007415076.1">
    <property type="nucleotide sequence ID" value="NZ_ABOX02000013.1"/>
</dbReference>
<dbReference type="EMBL" id="ABOX02000013">
    <property type="protein sequence ID" value="EEF60901.1"/>
    <property type="molecule type" value="Genomic_DNA"/>
</dbReference>
<dbReference type="STRING" id="320771.Cflav_PD4070"/>
<dbReference type="AlphaFoldDB" id="B9XGY0"/>
<gene>
    <name evidence="1" type="ORF">Cflav_PD4070</name>
</gene>
<protein>
    <submittedName>
        <fullName evidence="1">Uncharacterized protein</fullName>
    </submittedName>
</protein>
<reference evidence="1 2" key="1">
    <citation type="journal article" date="2011" name="J. Bacteriol.">
        <title>Genome sequence of 'Pedosphaera parvula' Ellin514, an aerobic Verrucomicrobial isolate from pasture soil.</title>
        <authorList>
            <person name="Kant R."/>
            <person name="van Passel M.W."/>
            <person name="Sangwan P."/>
            <person name="Palva A."/>
            <person name="Lucas S."/>
            <person name="Copeland A."/>
            <person name="Lapidus A."/>
            <person name="Glavina Del Rio T."/>
            <person name="Dalin E."/>
            <person name="Tice H."/>
            <person name="Bruce D."/>
            <person name="Goodwin L."/>
            <person name="Pitluck S."/>
            <person name="Chertkov O."/>
            <person name="Larimer F.W."/>
            <person name="Land M.L."/>
            <person name="Hauser L."/>
            <person name="Brettin T.S."/>
            <person name="Detter J.C."/>
            <person name="Han S."/>
            <person name="de Vos W.M."/>
            <person name="Janssen P.H."/>
            <person name="Smidt H."/>
        </authorList>
    </citation>
    <scope>NUCLEOTIDE SEQUENCE [LARGE SCALE GENOMIC DNA]</scope>
    <source>
        <strain evidence="1 2">Ellin514</strain>
    </source>
</reference>
<dbReference type="Proteomes" id="UP000003688">
    <property type="component" value="Unassembled WGS sequence"/>
</dbReference>
<keyword evidence="2" id="KW-1185">Reference proteome</keyword>
<comment type="caution">
    <text evidence="1">The sequence shown here is derived from an EMBL/GenBank/DDBJ whole genome shotgun (WGS) entry which is preliminary data.</text>
</comment>
<organism evidence="1 2">
    <name type="scientific">Pedosphaera parvula (strain Ellin514)</name>
    <dbReference type="NCBI Taxonomy" id="320771"/>
    <lineage>
        <taxon>Bacteria</taxon>
        <taxon>Pseudomonadati</taxon>
        <taxon>Verrucomicrobiota</taxon>
        <taxon>Pedosphaerae</taxon>
        <taxon>Pedosphaerales</taxon>
        <taxon>Pedosphaeraceae</taxon>
        <taxon>Pedosphaera</taxon>
    </lineage>
</organism>
<proteinExistence type="predicted"/>
<sequence length="100" mass="11058">MKFSNYPNEGWPVVSRALRGIALGFQGITAVAREVFSFKGSVFRGKNIGRLLVEVGSHRKVSEGIGRYRKVTLQVVPTYLVGNSSLSIYLPLPRKHGNLI</sequence>
<accession>B9XGY0</accession>